<reference evidence="1" key="1">
    <citation type="submission" date="2024-03" db="EMBL/GenBank/DDBJ databases">
        <title>Deinococcus weizhi sp. nov., isolated from human skin.</title>
        <authorList>
            <person name="Wei Z."/>
            <person name="Tian F."/>
            <person name="Yang C."/>
            <person name="Xin L.T."/>
            <person name="Wen Z.J."/>
            <person name="Lan K.C."/>
            <person name="Yu L."/>
            <person name="Zhe W."/>
            <person name="Dan F.D."/>
            <person name="Jun W."/>
            <person name="Rui Z."/>
            <person name="Yong X.J."/>
            <person name="Ting Y."/>
            <person name="Wei X."/>
            <person name="Xu Z.G."/>
            <person name="Xin Z."/>
            <person name="Dong F.G."/>
            <person name="Ni X.M."/>
            <person name="Zheng M.G."/>
            <person name="Chun Y."/>
            <person name="Qian W.X."/>
        </authorList>
    </citation>
    <scope>NUCLEOTIDE SEQUENCE</scope>
    <source>
        <strain evidence="1">VB142</strain>
    </source>
</reference>
<dbReference type="EMBL" id="CP149782">
    <property type="protein sequence ID" value="WYF43470.1"/>
    <property type="molecule type" value="Genomic_DNA"/>
</dbReference>
<proteinExistence type="predicted"/>
<dbReference type="InterPro" id="IPR006901">
    <property type="entry name" value="TrmK"/>
</dbReference>
<evidence type="ECO:0000313" key="1">
    <source>
        <dbReference type="EMBL" id="WYF43470.1"/>
    </source>
</evidence>
<dbReference type="Gene3D" id="3.40.50.150">
    <property type="entry name" value="Vaccinia Virus protein VP39"/>
    <property type="match status" value="1"/>
</dbReference>
<dbReference type="Pfam" id="PF04816">
    <property type="entry name" value="TrmK"/>
    <property type="match status" value="1"/>
</dbReference>
<dbReference type="SUPFAM" id="SSF53335">
    <property type="entry name" value="S-adenosyl-L-methionine-dependent methyltransferases"/>
    <property type="match status" value="1"/>
</dbReference>
<organism evidence="1">
    <name type="scientific">Deinococcus sp. VB142</name>
    <dbReference type="NCBI Taxonomy" id="3112952"/>
    <lineage>
        <taxon>Bacteria</taxon>
        <taxon>Thermotogati</taxon>
        <taxon>Deinococcota</taxon>
        <taxon>Deinococci</taxon>
        <taxon>Deinococcales</taxon>
        <taxon>Deinococcaceae</taxon>
        <taxon>Deinococcus</taxon>
    </lineage>
</organism>
<dbReference type="GO" id="GO:0160105">
    <property type="term" value="F:tRNA (adenine(22)-N1)-methyltransferase activity"/>
    <property type="evidence" value="ECO:0007669"/>
    <property type="project" value="InterPro"/>
</dbReference>
<protein>
    <submittedName>
        <fullName evidence="1">tRNA (Adenine(22)-N(1))-methyltransferase TrmK</fullName>
    </submittedName>
</protein>
<dbReference type="PANTHER" id="PTHR38451">
    <property type="entry name" value="TRNA (ADENINE(22)-N(1))-METHYLTRANSFERASE"/>
    <property type="match status" value="1"/>
</dbReference>
<dbReference type="RefSeq" id="WP_339094174.1">
    <property type="nucleotide sequence ID" value="NZ_CP149782.1"/>
</dbReference>
<dbReference type="AlphaFoldDB" id="A0AAU6PZH7"/>
<dbReference type="PANTHER" id="PTHR38451:SF1">
    <property type="entry name" value="TRNA (ADENINE(22)-N(1))-METHYLTRANSFERASE"/>
    <property type="match status" value="1"/>
</dbReference>
<accession>A0AAU6PZH7</accession>
<sequence length="249" mass="27196">MNAPEVPDRPSLRPTLDARLEAVLELIRADTHADIGTDHARLPIRLVREGRVGHCVAVELNPGPFALAQRMVARARLTEQIDVRQGDGFGPLAADEVESASIAGMGAYTIRGILERAGEKLPPVLVLQPNDSPRWLRLWARERGYHIVAERLLPGYWAYPVLRLERAGGTDPAYAGLPDDAALRYGPLLLREGGDLLRAQIEADQARLLPVAAPGRESWQELAEAQVALGLLPETKAPAPPSRCSRTRC</sequence>
<gene>
    <name evidence="1" type="ORF">WDJ50_08510</name>
</gene>
<name>A0AAU6PZH7_9DEIO</name>
<dbReference type="InterPro" id="IPR029063">
    <property type="entry name" value="SAM-dependent_MTases_sf"/>
</dbReference>